<proteinExistence type="predicted"/>
<reference evidence="2 3" key="1">
    <citation type="submission" date="2024-09" db="EMBL/GenBank/DDBJ databases">
        <title>Chromosome-scale assembly of Riccia fluitans.</title>
        <authorList>
            <person name="Paukszto L."/>
            <person name="Sawicki J."/>
            <person name="Karawczyk K."/>
            <person name="Piernik-Szablinska J."/>
            <person name="Szczecinska M."/>
            <person name="Mazdziarz M."/>
        </authorList>
    </citation>
    <scope>NUCLEOTIDE SEQUENCE [LARGE SCALE GENOMIC DNA]</scope>
    <source>
        <strain evidence="2">Rf_01</strain>
        <tissue evidence="2">Aerial parts of the thallus</tissue>
    </source>
</reference>
<feature type="compositionally biased region" description="Basic residues" evidence="1">
    <location>
        <begin position="53"/>
        <end position="74"/>
    </location>
</feature>
<accession>A0ABD1ZMR6</accession>
<evidence type="ECO:0000256" key="1">
    <source>
        <dbReference type="SAM" id="MobiDB-lite"/>
    </source>
</evidence>
<dbReference type="Proteomes" id="UP001605036">
    <property type="component" value="Unassembled WGS sequence"/>
</dbReference>
<comment type="caution">
    <text evidence="2">The sequence shown here is derived from an EMBL/GenBank/DDBJ whole genome shotgun (WGS) entry which is preliminary data.</text>
</comment>
<evidence type="ECO:0000313" key="2">
    <source>
        <dbReference type="EMBL" id="KAL2652587.1"/>
    </source>
</evidence>
<keyword evidence="3" id="KW-1185">Reference proteome</keyword>
<dbReference type="EMBL" id="JBHFFA010000001">
    <property type="protein sequence ID" value="KAL2652587.1"/>
    <property type="molecule type" value="Genomic_DNA"/>
</dbReference>
<dbReference type="AlphaFoldDB" id="A0ABD1ZMR6"/>
<sequence length="74" mass="8537">MKISRTPETRAECNTLAKAKKLARGTLANTHRLDRDVEEEDEEEGRKKEDPKGKRKRKSPPLPKAPRKKRSSKK</sequence>
<name>A0ABD1ZMR6_9MARC</name>
<protein>
    <submittedName>
        <fullName evidence="2">Uncharacterized protein</fullName>
    </submittedName>
</protein>
<gene>
    <name evidence="2" type="ORF">R1flu_020715</name>
</gene>
<evidence type="ECO:0000313" key="3">
    <source>
        <dbReference type="Proteomes" id="UP001605036"/>
    </source>
</evidence>
<organism evidence="2 3">
    <name type="scientific">Riccia fluitans</name>
    <dbReference type="NCBI Taxonomy" id="41844"/>
    <lineage>
        <taxon>Eukaryota</taxon>
        <taxon>Viridiplantae</taxon>
        <taxon>Streptophyta</taxon>
        <taxon>Embryophyta</taxon>
        <taxon>Marchantiophyta</taxon>
        <taxon>Marchantiopsida</taxon>
        <taxon>Marchantiidae</taxon>
        <taxon>Marchantiales</taxon>
        <taxon>Ricciaceae</taxon>
        <taxon>Riccia</taxon>
    </lineage>
</organism>
<feature type="region of interest" description="Disordered" evidence="1">
    <location>
        <begin position="20"/>
        <end position="74"/>
    </location>
</feature>